<feature type="region of interest" description="Disordered" evidence="1">
    <location>
        <begin position="147"/>
        <end position="173"/>
    </location>
</feature>
<evidence type="ECO:0000313" key="2">
    <source>
        <dbReference type="EMBL" id="AWI68522.1"/>
    </source>
</evidence>
<geneLocation type="chloroplast" evidence="2"/>
<reference evidence="2" key="1">
    <citation type="journal article" date="2018" name="Am. J. Bot.">
        <title>Organellar phylogenomics inform systematics in the green algal family Hydrodictyaceae (Chlorophyceae) and provide clues to the complex evolutionary history of plastid genomes in the green algal tree of life.</title>
        <authorList>
            <person name="McManus H.A."/>
            <person name="Fucikova K."/>
            <person name="Lewis P.O."/>
            <person name="Lewis L.A."/>
            <person name="Karol K.G."/>
        </authorList>
    </citation>
    <scope>NUCLEOTIDE SEQUENCE</scope>
</reference>
<keyword evidence="2" id="KW-0150">Chloroplast</keyword>
<feature type="compositionally biased region" description="Basic and acidic residues" evidence="1">
    <location>
        <begin position="152"/>
        <end position="167"/>
    </location>
</feature>
<keyword evidence="2" id="KW-0934">Plastid</keyword>
<feature type="region of interest" description="Disordered" evidence="1">
    <location>
        <begin position="62"/>
        <end position="83"/>
    </location>
</feature>
<evidence type="ECO:0000256" key="1">
    <source>
        <dbReference type="SAM" id="MobiDB-lite"/>
    </source>
</evidence>
<accession>A0A2U8GIL8</accession>
<sequence>MTSIPSQQLFAPSAKPKNQRKHQYEQALHQLFTFLAFQFFRFFAQLLLLLRSPSFALIPSVSPKGAKEPSKEAKEAEQTQAKNQSKGISFVELLDFFDSFFGFGSSVVRRFFASHRLFASFGFTERTEAKAKEQKAFHYLAFASVPRRSRRSKEPMRGEGCTKEAKSQRKKPT</sequence>
<dbReference type="EMBL" id="MF276981">
    <property type="protein sequence ID" value="AWI68522.1"/>
    <property type="molecule type" value="Genomic_DNA"/>
</dbReference>
<proteinExistence type="predicted"/>
<organism evidence="2">
    <name type="scientific">Pediastrum duplex</name>
    <name type="common">Green alga</name>
    <dbReference type="NCBI Taxonomy" id="3105"/>
    <lineage>
        <taxon>Eukaryota</taxon>
        <taxon>Viridiplantae</taxon>
        <taxon>Chlorophyta</taxon>
        <taxon>core chlorophytes</taxon>
        <taxon>Chlorophyceae</taxon>
        <taxon>CS clade</taxon>
        <taxon>Sphaeropleales</taxon>
        <taxon>Hydrodictyaceae</taxon>
        <taxon>Pediastrum</taxon>
    </lineage>
</organism>
<feature type="compositionally biased region" description="Basic and acidic residues" evidence="1">
    <location>
        <begin position="65"/>
        <end position="77"/>
    </location>
</feature>
<protein>
    <submittedName>
        <fullName evidence="2">Uncharacterized protein</fullName>
    </submittedName>
</protein>
<name>A0A2U8GIL8_PEDDU</name>
<dbReference type="AlphaFoldDB" id="A0A2U8GIL8"/>